<dbReference type="Proteomes" id="UP001501867">
    <property type="component" value="Unassembled WGS sequence"/>
</dbReference>
<reference evidence="4" key="1">
    <citation type="journal article" date="2019" name="Int. J. Syst. Evol. Microbiol.">
        <title>The Global Catalogue of Microorganisms (GCM) 10K type strain sequencing project: providing services to taxonomists for standard genome sequencing and annotation.</title>
        <authorList>
            <consortium name="The Broad Institute Genomics Platform"/>
            <consortium name="The Broad Institute Genome Sequencing Center for Infectious Disease"/>
            <person name="Wu L."/>
            <person name="Ma J."/>
        </authorList>
    </citation>
    <scope>NUCLEOTIDE SEQUENCE [LARGE SCALE GENOMIC DNA]</scope>
    <source>
        <strain evidence="4">JCM 4505</strain>
    </source>
</reference>
<dbReference type="RefSeq" id="WP_344163913.1">
    <property type="nucleotide sequence ID" value="NZ_BAAABV010000023.1"/>
</dbReference>
<name>A0ABP3FA44_9ACTN</name>
<evidence type="ECO:0000256" key="1">
    <source>
        <dbReference type="SAM" id="MobiDB-lite"/>
    </source>
</evidence>
<keyword evidence="4" id="KW-1185">Reference proteome</keyword>
<gene>
    <name evidence="3" type="ORF">GCM10010302_50440</name>
</gene>
<evidence type="ECO:0000313" key="4">
    <source>
        <dbReference type="Proteomes" id="UP001501867"/>
    </source>
</evidence>
<evidence type="ECO:0000256" key="2">
    <source>
        <dbReference type="SAM" id="SignalP"/>
    </source>
</evidence>
<organism evidence="3 4">
    <name type="scientific">Streptomyces polychromogenes</name>
    <dbReference type="NCBI Taxonomy" id="67342"/>
    <lineage>
        <taxon>Bacteria</taxon>
        <taxon>Bacillati</taxon>
        <taxon>Actinomycetota</taxon>
        <taxon>Actinomycetes</taxon>
        <taxon>Kitasatosporales</taxon>
        <taxon>Streptomycetaceae</taxon>
        <taxon>Streptomyces</taxon>
    </lineage>
</organism>
<dbReference type="PROSITE" id="PS51257">
    <property type="entry name" value="PROKAR_LIPOPROTEIN"/>
    <property type="match status" value="1"/>
</dbReference>
<proteinExistence type="predicted"/>
<accession>A0ABP3FA44</accession>
<feature type="region of interest" description="Disordered" evidence="1">
    <location>
        <begin position="36"/>
        <end position="109"/>
    </location>
</feature>
<feature type="compositionally biased region" description="Low complexity" evidence="1">
    <location>
        <begin position="36"/>
        <end position="68"/>
    </location>
</feature>
<dbReference type="EMBL" id="BAAABV010000023">
    <property type="protein sequence ID" value="GAA0305686.1"/>
    <property type="molecule type" value="Genomic_DNA"/>
</dbReference>
<comment type="caution">
    <text evidence="3">The sequence shown here is derived from an EMBL/GenBank/DDBJ whole genome shotgun (WGS) entry which is preliminary data.</text>
</comment>
<feature type="signal peptide" evidence="2">
    <location>
        <begin position="1"/>
        <end position="28"/>
    </location>
</feature>
<sequence>MRIPARFKTPATTFALLPALLPALLLGAAGCGGGTDAPAAGKSPDPKGSAAAAPSSGASGAPVVSPAPKAKDARLEASALQQGDLPGYQVSAQGKNPNAPDGQPQADKKACQPLADIMGDKPDPAAHETVNRGIGSQKQVGLAVSASVSSYDESDAKKVVSRLREAVAACGSGFTATVQKQTGTYRDVKAVPFKAAGDESVSWTTTAAAEGVSAQVHLVVVRQGATVVRLMALNVAAAGQKAAVPQEVADKQLEKVRKAG</sequence>
<protein>
    <recommendedName>
        <fullName evidence="5">Lipoprotein</fullName>
    </recommendedName>
</protein>
<feature type="chain" id="PRO_5046138588" description="Lipoprotein" evidence="2">
    <location>
        <begin position="29"/>
        <end position="260"/>
    </location>
</feature>
<keyword evidence="2" id="KW-0732">Signal</keyword>
<evidence type="ECO:0000313" key="3">
    <source>
        <dbReference type="EMBL" id="GAA0305686.1"/>
    </source>
</evidence>
<evidence type="ECO:0008006" key="5">
    <source>
        <dbReference type="Google" id="ProtNLM"/>
    </source>
</evidence>